<accession>A0ABP7FBP1</accession>
<keyword evidence="3" id="KW-1185">Reference proteome</keyword>
<evidence type="ECO:0000313" key="2">
    <source>
        <dbReference type="EMBL" id="GAA3735146.1"/>
    </source>
</evidence>
<gene>
    <name evidence="2" type="ORF">GCM10022422_17610</name>
</gene>
<evidence type="ECO:0000313" key="3">
    <source>
        <dbReference type="Proteomes" id="UP001501367"/>
    </source>
</evidence>
<dbReference type="EMBL" id="BAABDT010000002">
    <property type="protein sequence ID" value="GAA3735146.1"/>
    <property type="molecule type" value="Genomic_DNA"/>
</dbReference>
<sequence>MTPGIGPAPSVTVPVTVICAFTEAENTIIRIKNPKFLKYLDLLLVIKKLVINNWFNELIVGLVSFYLATIVLLSIFNISSE</sequence>
<feature type="transmembrane region" description="Helical" evidence="1">
    <location>
        <begin position="58"/>
        <end position="78"/>
    </location>
</feature>
<comment type="caution">
    <text evidence="2">The sequence shown here is derived from an EMBL/GenBank/DDBJ whole genome shotgun (WGS) entry which is preliminary data.</text>
</comment>
<proteinExistence type="predicted"/>
<protein>
    <submittedName>
        <fullName evidence="2">Uncharacterized protein</fullName>
    </submittedName>
</protein>
<dbReference type="Proteomes" id="UP001501367">
    <property type="component" value="Unassembled WGS sequence"/>
</dbReference>
<keyword evidence="1" id="KW-0472">Membrane</keyword>
<evidence type="ECO:0000256" key="1">
    <source>
        <dbReference type="SAM" id="Phobius"/>
    </source>
</evidence>
<keyword evidence="1" id="KW-0812">Transmembrane</keyword>
<reference evidence="3" key="1">
    <citation type="journal article" date="2019" name="Int. J. Syst. Evol. Microbiol.">
        <title>The Global Catalogue of Microorganisms (GCM) 10K type strain sequencing project: providing services to taxonomists for standard genome sequencing and annotation.</title>
        <authorList>
            <consortium name="The Broad Institute Genomics Platform"/>
            <consortium name="The Broad Institute Genome Sequencing Center for Infectious Disease"/>
            <person name="Wu L."/>
            <person name="Ma J."/>
        </authorList>
    </citation>
    <scope>NUCLEOTIDE SEQUENCE [LARGE SCALE GENOMIC DNA]</scope>
    <source>
        <strain evidence="3">JCM 17336</strain>
    </source>
</reference>
<keyword evidence="1" id="KW-1133">Transmembrane helix</keyword>
<organism evidence="2 3">
    <name type="scientific">Flavobacterium ginsengisoli</name>
    <dbReference type="NCBI Taxonomy" id="871694"/>
    <lineage>
        <taxon>Bacteria</taxon>
        <taxon>Pseudomonadati</taxon>
        <taxon>Bacteroidota</taxon>
        <taxon>Flavobacteriia</taxon>
        <taxon>Flavobacteriales</taxon>
        <taxon>Flavobacteriaceae</taxon>
        <taxon>Flavobacterium</taxon>
    </lineage>
</organism>
<name>A0ABP7FBP1_9FLAO</name>